<dbReference type="Pfam" id="PF01534">
    <property type="entry name" value="Frizzled"/>
    <property type="match status" value="1"/>
</dbReference>
<dbReference type="EMBL" id="CH477629">
    <property type="protein sequence ID" value="EAT38093.2"/>
    <property type="molecule type" value="Genomic_DNA"/>
</dbReference>
<dbReference type="GO" id="GO:0035567">
    <property type="term" value="P:non-canonical Wnt signaling pathway"/>
    <property type="evidence" value="ECO:0007669"/>
    <property type="project" value="TreeGrafter"/>
</dbReference>
<keyword evidence="6 8" id="KW-0472">Membrane</keyword>
<keyword evidence="4 8" id="KW-0812">Transmembrane</keyword>
<feature type="signal peptide" evidence="9">
    <location>
        <begin position="1"/>
        <end position="22"/>
    </location>
</feature>
<evidence type="ECO:0000313" key="12">
    <source>
        <dbReference type="Proteomes" id="UP000682892"/>
    </source>
</evidence>
<dbReference type="InterPro" id="IPR017981">
    <property type="entry name" value="GPCR_2-like_7TM"/>
</dbReference>
<evidence type="ECO:0000256" key="6">
    <source>
        <dbReference type="ARBA" id="ARBA00023136"/>
    </source>
</evidence>
<name>Q16U83_AEDAE</name>
<accession>Q16U83</accession>
<dbReference type="GO" id="GO:0042813">
    <property type="term" value="F:Wnt receptor activity"/>
    <property type="evidence" value="ECO:0007669"/>
    <property type="project" value="TreeGrafter"/>
</dbReference>
<evidence type="ECO:0000256" key="4">
    <source>
        <dbReference type="ARBA" id="ARBA00022692"/>
    </source>
</evidence>
<keyword evidence="5 8" id="KW-1133">Transmembrane helix</keyword>
<dbReference type="AlphaFoldDB" id="Q16U83"/>
<evidence type="ECO:0000259" key="10">
    <source>
        <dbReference type="PROSITE" id="PS50261"/>
    </source>
</evidence>
<dbReference type="eggNOG" id="KOG3577">
    <property type="taxonomic scope" value="Eukaryota"/>
</dbReference>
<dbReference type="PANTHER" id="PTHR11309:SF47">
    <property type="entry name" value="FRIZZLED"/>
    <property type="match status" value="1"/>
</dbReference>
<dbReference type="PRINTS" id="PR00489">
    <property type="entry name" value="FRIZZLED"/>
</dbReference>
<dbReference type="PaxDb" id="7159-AAEL009983-PA"/>
<reference evidence="11" key="3">
    <citation type="submission" date="2012-09" db="EMBL/GenBank/DDBJ databases">
        <authorList>
            <consortium name="VectorBase"/>
        </authorList>
    </citation>
    <scope>NUCLEOTIDE SEQUENCE</scope>
    <source>
        <strain evidence="11">Liverpool</strain>
    </source>
</reference>
<dbReference type="SMART" id="SM01330">
    <property type="entry name" value="Frizzled"/>
    <property type="match status" value="1"/>
</dbReference>
<evidence type="ECO:0000256" key="1">
    <source>
        <dbReference type="ARBA" id="ARBA00004141"/>
    </source>
</evidence>
<dbReference type="Proteomes" id="UP000682892">
    <property type="component" value="Unassembled WGS sequence"/>
</dbReference>
<sequence length="210" mass="23823">MSNCVNLYLTIFFLSVFSPLAGDVLSGVCFVGQLDTHSLAVFLLIPLCIYLSVGALFLLAGFISLFRIRTVMKHDGTRTDKLERLMLRIGFFSGLFILPALGYLGCLFYEYYNFDDWMIQWNRQMCKLFSIPCPTTTPTMTMGGSLKYGSAGMMAQDEEKPIFHIYMVKYVCSMLVGVTSSVWLWSGKTVISWRQFAERLQGKDNRNRGA</sequence>
<comment type="similarity">
    <text evidence="2">Belongs to the G-protein coupled receptor Fz/Smo family.</text>
</comment>
<keyword evidence="7" id="KW-0675">Receptor</keyword>
<dbReference type="GO" id="GO:0005886">
    <property type="term" value="C:plasma membrane"/>
    <property type="evidence" value="ECO:0007669"/>
    <property type="project" value="TreeGrafter"/>
</dbReference>
<dbReference type="PROSITE" id="PS50261">
    <property type="entry name" value="G_PROTEIN_RECEP_F2_4"/>
    <property type="match status" value="1"/>
</dbReference>
<dbReference type="InterPro" id="IPR015526">
    <property type="entry name" value="Frizzled/SFRP"/>
</dbReference>
<evidence type="ECO:0000256" key="9">
    <source>
        <dbReference type="SAM" id="SignalP"/>
    </source>
</evidence>
<evidence type="ECO:0000256" key="8">
    <source>
        <dbReference type="SAM" id="Phobius"/>
    </source>
</evidence>
<evidence type="ECO:0000256" key="5">
    <source>
        <dbReference type="ARBA" id="ARBA00022989"/>
    </source>
</evidence>
<dbReference type="PhylomeDB" id="Q16U83"/>
<feature type="non-terminal residue" evidence="11">
    <location>
        <position position="210"/>
    </location>
</feature>
<dbReference type="VEuPathDB" id="VectorBase:AAEL019790"/>
<dbReference type="PANTHER" id="PTHR11309">
    <property type="entry name" value="FRIZZLED"/>
    <property type="match status" value="1"/>
</dbReference>
<dbReference type="STRING" id="7159.Q16U83"/>
<dbReference type="GO" id="GO:0060070">
    <property type="term" value="P:canonical Wnt signaling pathway"/>
    <property type="evidence" value="ECO:0007669"/>
    <property type="project" value="TreeGrafter"/>
</dbReference>
<protein>
    <submittedName>
        <fullName evidence="11">AAEL009983-PA</fullName>
    </submittedName>
</protein>
<keyword evidence="3" id="KW-0217">Developmental protein</keyword>
<feature type="transmembrane region" description="Helical" evidence="8">
    <location>
        <begin position="163"/>
        <end position="185"/>
    </location>
</feature>
<dbReference type="GO" id="GO:0017147">
    <property type="term" value="F:Wnt-protein binding"/>
    <property type="evidence" value="ECO:0007669"/>
    <property type="project" value="TreeGrafter"/>
</dbReference>
<evidence type="ECO:0000256" key="3">
    <source>
        <dbReference type="ARBA" id="ARBA00022473"/>
    </source>
</evidence>
<keyword evidence="9" id="KW-0732">Signal</keyword>
<feature type="chain" id="PRO_5004184962" evidence="9">
    <location>
        <begin position="23"/>
        <end position="210"/>
    </location>
</feature>
<feature type="transmembrane region" description="Helical" evidence="8">
    <location>
        <begin position="89"/>
        <end position="112"/>
    </location>
</feature>
<feature type="domain" description="G-protein coupled receptors family 2 profile 2" evidence="10">
    <location>
        <begin position="1"/>
        <end position="192"/>
    </location>
</feature>
<feature type="transmembrane region" description="Helical" evidence="8">
    <location>
        <begin position="42"/>
        <end position="68"/>
    </location>
</feature>
<evidence type="ECO:0000313" key="11">
    <source>
        <dbReference type="EMBL" id="EAT38093.2"/>
    </source>
</evidence>
<evidence type="ECO:0000256" key="2">
    <source>
        <dbReference type="ARBA" id="ARBA00008077"/>
    </source>
</evidence>
<organism evidence="11 12">
    <name type="scientific">Aedes aegypti</name>
    <name type="common">Yellowfever mosquito</name>
    <name type="synonym">Culex aegypti</name>
    <dbReference type="NCBI Taxonomy" id="7159"/>
    <lineage>
        <taxon>Eukaryota</taxon>
        <taxon>Metazoa</taxon>
        <taxon>Ecdysozoa</taxon>
        <taxon>Arthropoda</taxon>
        <taxon>Hexapoda</taxon>
        <taxon>Insecta</taxon>
        <taxon>Pterygota</taxon>
        <taxon>Neoptera</taxon>
        <taxon>Endopterygota</taxon>
        <taxon>Diptera</taxon>
        <taxon>Nematocera</taxon>
        <taxon>Culicoidea</taxon>
        <taxon>Culicidae</taxon>
        <taxon>Culicinae</taxon>
        <taxon>Aedini</taxon>
        <taxon>Aedes</taxon>
        <taxon>Stegomyia</taxon>
    </lineage>
</organism>
<dbReference type="Gene3D" id="1.20.1070.10">
    <property type="entry name" value="Rhodopsin 7-helix transmembrane proteins"/>
    <property type="match status" value="1"/>
</dbReference>
<comment type="subcellular location">
    <subcellularLocation>
        <location evidence="1">Membrane</location>
        <topology evidence="1">Multi-pass membrane protein</topology>
    </subcellularLocation>
</comment>
<proteinExistence type="inferred from homology"/>
<reference evidence="11" key="2">
    <citation type="journal article" date="2007" name="Science">
        <title>Genome sequence of Aedes aegypti, a major arbovirus vector.</title>
        <authorList>
            <person name="Nene V."/>
            <person name="Wortman J.R."/>
            <person name="Lawson D."/>
            <person name="Haas B."/>
            <person name="Kodira C."/>
            <person name="Tu Z.J."/>
            <person name="Loftus B."/>
            <person name="Xi Z."/>
            <person name="Megy K."/>
            <person name="Grabherr M."/>
            <person name="Ren Q."/>
            <person name="Zdobnov E.M."/>
            <person name="Lobo N.F."/>
            <person name="Campbell K.S."/>
            <person name="Brown S.E."/>
            <person name="Bonaldo M.F."/>
            <person name="Zhu J."/>
            <person name="Sinkins S.P."/>
            <person name="Hogenkamp D.G."/>
            <person name="Amedeo P."/>
            <person name="Arensburger P."/>
            <person name="Atkinson P.W."/>
            <person name="Bidwell S."/>
            <person name="Biedler J."/>
            <person name="Birney E."/>
            <person name="Bruggner R.V."/>
            <person name="Costas J."/>
            <person name="Coy M.R."/>
            <person name="Crabtree J."/>
            <person name="Crawford M."/>
            <person name="Debruyn B."/>
            <person name="Decaprio D."/>
            <person name="Eiglmeier K."/>
            <person name="Eisenstadt E."/>
            <person name="El-Dorry H."/>
            <person name="Gelbart W.M."/>
            <person name="Gomes S.L."/>
            <person name="Hammond M."/>
            <person name="Hannick L.I."/>
            <person name="Hogan J.R."/>
            <person name="Holmes M.H."/>
            <person name="Jaffe D."/>
            <person name="Johnston J.S."/>
            <person name="Kennedy R.C."/>
            <person name="Koo H."/>
            <person name="Kravitz S."/>
            <person name="Kriventseva E.V."/>
            <person name="Kulp D."/>
            <person name="Labutti K."/>
            <person name="Lee E."/>
            <person name="Li S."/>
            <person name="Lovin D.D."/>
            <person name="Mao C."/>
            <person name="Mauceli E."/>
            <person name="Menck C.F."/>
            <person name="Miller J.R."/>
            <person name="Montgomery P."/>
            <person name="Mori A."/>
            <person name="Nascimento A.L."/>
            <person name="Naveira H.F."/>
            <person name="Nusbaum C."/>
            <person name="O'leary S."/>
            <person name="Orvis J."/>
            <person name="Pertea M."/>
            <person name="Quesneville H."/>
            <person name="Reidenbach K.R."/>
            <person name="Rogers Y.H."/>
            <person name="Roth C.W."/>
            <person name="Schneider J.R."/>
            <person name="Schatz M."/>
            <person name="Shumway M."/>
            <person name="Stanke M."/>
            <person name="Stinson E.O."/>
            <person name="Tubio J.M."/>
            <person name="Vanzee J.P."/>
            <person name="Verjovski-Almeida S."/>
            <person name="Werner D."/>
            <person name="White O."/>
            <person name="Wyder S."/>
            <person name="Zeng Q."/>
            <person name="Zhao Q."/>
            <person name="Zhao Y."/>
            <person name="Hill C.A."/>
            <person name="Raikhel A.S."/>
            <person name="Soares M.B."/>
            <person name="Knudson D.L."/>
            <person name="Lee N.H."/>
            <person name="Galagan J."/>
            <person name="Salzberg S.L."/>
            <person name="Paulsen I.T."/>
            <person name="Dimopoulos G."/>
            <person name="Collins F.H."/>
            <person name="Birren B."/>
            <person name="Fraser-Liggett C.M."/>
            <person name="Severson D.W."/>
        </authorList>
    </citation>
    <scope>NUCLEOTIDE SEQUENCE [LARGE SCALE GENOMIC DNA]</scope>
    <source>
        <strain evidence="11">Liverpool</strain>
    </source>
</reference>
<evidence type="ECO:0000256" key="7">
    <source>
        <dbReference type="ARBA" id="ARBA00023170"/>
    </source>
</evidence>
<gene>
    <name evidence="11" type="primary">GPRFZ7</name>
    <name evidence="11" type="ORF">AaeL_AAEL009983</name>
</gene>
<dbReference type="InterPro" id="IPR000539">
    <property type="entry name" value="Frizzled/Smoothened_7TM"/>
</dbReference>
<reference evidence="11" key="1">
    <citation type="submission" date="2005-10" db="EMBL/GenBank/DDBJ databases">
        <authorList>
            <person name="Loftus B.J."/>
            <person name="Nene V.M."/>
            <person name="Hannick L.I."/>
            <person name="Bidwell S."/>
            <person name="Haas B."/>
            <person name="Amedeo P."/>
            <person name="Orvis J."/>
            <person name="Wortman J.R."/>
            <person name="White O.R."/>
            <person name="Salzberg S."/>
            <person name="Shumway M."/>
            <person name="Koo H."/>
            <person name="Zhao Y."/>
            <person name="Holmes M."/>
            <person name="Miller J."/>
            <person name="Schatz M."/>
            <person name="Pop M."/>
            <person name="Pai G."/>
            <person name="Utterback T."/>
            <person name="Rogers Y.-H."/>
            <person name="Kravitz S."/>
            <person name="Fraser C.M."/>
        </authorList>
    </citation>
    <scope>NUCLEOTIDE SEQUENCE</scope>
    <source>
        <strain evidence="11">Liverpool</strain>
    </source>
</reference>